<evidence type="ECO:0000313" key="3">
    <source>
        <dbReference type="Proteomes" id="UP001218218"/>
    </source>
</evidence>
<evidence type="ECO:0000256" key="1">
    <source>
        <dbReference type="SAM" id="Phobius"/>
    </source>
</evidence>
<protein>
    <submittedName>
        <fullName evidence="2">Uncharacterized protein</fullName>
    </submittedName>
</protein>
<proteinExistence type="predicted"/>
<keyword evidence="1" id="KW-0472">Membrane</keyword>
<reference evidence="2" key="1">
    <citation type="submission" date="2023-03" db="EMBL/GenBank/DDBJ databases">
        <title>Massive genome expansion in bonnet fungi (Mycena s.s.) driven by repeated elements and novel gene families across ecological guilds.</title>
        <authorList>
            <consortium name="Lawrence Berkeley National Laboratory"/>
            <person name="Harder C.B."/>
            <person name="Miyauchi S."/>
            <person name="Viragh M."/>
            <person name="Kuo A."/>
            <person name="Thoen E."/>
            <person name="Andreopoulos B."/>
            <person name="Lu D."/>
            <person name="Skrede I."/>
            <person name="Drula E."/>
            <person name="Henrissat B."/>
            <person name="Morin E."/>
            <person name="Kohler A."/>
            <person name="Barry K."/>
            <person name="LaButti K."/>
            <person name="Morin E."/>
            <person name="Salamov A."/>
            <person name="Lipzen A."/>
            <person name="Mereny Z."/>
            <person name="Hegedus B."/>
            <person name="Baldrian P."/>
            <person name="Stursova M."/>
            <person name="Weitz H."/>
            <person name="Taylor A."/>
            <person name="Grigoriev I.V."/>
            <person name="Nagy L.G."/>
            <person name="Martin F."/>
            <person name="Kauserud H."/>
        </authorList>
    </citation>
    <scope>NUCLEOTIDE SEQUENCE</scope>
    <source>
        <strain evidence="2">CBHHK002</strain>
    </source>
</reference>
<keyword evidence="3" id="KW-1185">Reference proteome</keyword>
<accession>A0AAD6ZMD7</accession>
<keyword evidence="1" id="KW-1133">Transmembrane helix</keyword>
<comment type="caution">
    <text evidence="2">The sequence shown here is derived from an EMBL/GenBank/DDBJ whole genome shotgun (WGS) entry which is preliminary data.</text>
</comment>
<gene>
    <name evidence="2" type="ORF">DFH08DRAFT_815219</name>
</gene>
<dbReference type="EMBL" id="JARIHO010000037">
    <property type="protein sequence ID" value="KAJ7330302.1"/>
    <property type="molecule type" value="Genomic_DNA"/>
</dbReference>
<dbReference type="Proteomes" id="UP001218218">
    <property type="component" value="Unassembled WGS sequence"/>
</dbReference>
<feature type="transmembrane region" description="Helical" evidence="1">
    <location>
        <begin position="78"/>
        <end position="100"/>
    </location>
</feature>
<organism evidence="2 3">
    <name type="scientific">Mycena albidolilacea</name>
    <dbReference type="NCBI Taxonomy" id="1033008"/>
    <lineage>
        <taxon>Eukaryota</taxon>
        <taxon>Fungi</taxon>
        <taxon>Dikarya</taxon>
        <taxon>Basidiomycota</taxon>
        <taxon>Agaricomycotina</taxon>
        <taxon>Agaricomycetes</taxon>
        <taxon>Agaricomycetidae</taxon>
        <taxon>Agaricales</taxon>
        <taxon>Marasmiineae</taxon>
        <taxon>Mycenaceae</taxon>
        <taxon>Mycena</taxon>
    </lineage>
</organism>
<name>A0AAD6ZMD7_9AGAR</name>
<evidence type="ECO:0000313" key="2">
    <source>
        <dbReference type="EMBL" id="KAJ7330302.1"/>
    </source>
</evidence>
<sequence>MRNYNLHHLGNDPLLDLTHFFPLLLGSSPSSSMCRQQRSGCSACAGVMDEGMGKYEVMDGVVREHVEVKSYGEKRRRAACPVTFSGAAFNVSLVVVPYILCDMVDGPLSDETMQLTEVILDLIITLPPTYRQCDKLNRSSGISGYVRD</sequence>
<dbReference type="AlphaFoldDB" id="A0AAD6ZMD7"/>
<keyword evidence="1" id="KW-0812">Transmembrane</keyword>